<feature type="domain" description="RNase H type-1" evidence="1">
    <location>
        <begin position="470"/>
        <end position="545"/>
    </location>
</feature>
<dbReference type="Pfam" id="PF13966">
    <property type="entry name" value="zf-RVT"/>
    <property type="match status" value="1"/>
</dbReference>
<keyword evidence="4" id="KW-1185">Reference proteome</keyword>
<sequence length="555" mass="61166">MPANTQMEANAQINAEVLMEGLHVGSPKDNMQLVQLKPDSLNPLPEQMRPSVAPSGNTYMHGHEEDVPGNDVGLGDPLPEEMHVHGGSTVVAQCRSPSTSRDTKLSKPRFNECVLPLQQLSIQDLVEILAMQENILMPDQEIIKEHLGKNGLGMRTRAKAKAAESKTSLNKALGLCQALRMDRYAGNMGDESKICVFWNSQDSVQVAASTSQFISLRCNVGMSSMYYLTVVYADCNPDAIGDAEAQVNNIAKLLDFLKEYEAASGQKVIRPRGVHCPALLNIWHNAYNPRATMFGWHVLHRAIPTDDRISACGIHLVSKCSCCNISAAEELDHLLLTGETDTSLWCWARPLIQCTSIVSHISSTLWNILSASNRQSAFDFISVYAVLLILWEIWKFRCAKRYDSKVKSLNSIIFDIKFAINVAVQGIMFKKECTQLQHSILIQYGFTPKVKTKMPKLVRWTPPQLGFSLNMDGASKGNPGPYGGGGCIRDSTGDICLGFAFFYGQGDNLTAEARALCDGLRLADHYGIHISTVFSNSLALVQSFSSNRCPSWNCT</sequence>
<dbReference type="SUPFAM" id="SSF53098">
    <property type="entry name" value="Ribonuclease H-like"/>
    <property type="match status" value="1"/>
</dbReference>
<name>A0A843URA7_COLES</name>
<dbReference type="GO" id="GO:0004523">
    <property type="term" value="F:RNA-DNA hybrid ribonuclease activity"/>
    <property type="evidence" value="ECO:0007669"/>
    <property type="project" value="InterPro"/>
</dbReference>
<evidence type="ECO:0008006" key="5">
    <source>
        <dbReference type="Google" id="ProtNLM"/>
    </source>
</evidence>
<dbReference type="InterPro" id="IPR026960">
    <property type="entry name" value="RVT-Znf"/>
</dbReference>
<dbReference type="InterPro" id="IPR002156">
    <property type="entry name" value="RNaseH_domain"/>
</dbReference>
<evidence type="ECO:0000259" key="1">
    <source>
        <dbReference type="Pfam" id="PF13456"/>
    </source>
</evidence>
<gene>
    <name evidence="3" type="ORF">Taro_021393</name>
</gene>
<dbReference type="Proteomes" id="UP000652761">
    <property type="component" value="Unassembled WGS sequence"/>
</dbReference>
<evidence type="ECO:0000313" key="4">
    <source>
        <dbReference type="Proteomes" id="UP000652761"/>
    </source>
</evidence>
<protein>
    <recommendedName>
        <fullName evidence="5">RNase H type-1 domain-containing protein</fullName>
    </recommendedName>
</protein>
<evidence type="ECO:0000313" key="3">
    <source>
        <dbReference type="EMBL" id="MQL88822.1"/>
    </source>
</evidence>
<comment type="caution">
    <text evidence="3">The sequence shown here is derived from an EMBL/GenBank/DDBJ whole genome shotgun (WGS) entry which is preliminary data.</text>
</comment>
<dbReference type="Gene3D" id="3.30.420.10">
    <property type="entry name" value="Ribonuclease H-like superfamily/Ribonuclease H"/>
    <property type="match status" value="1"/>
</dbReference>
<dbReference type="EMBL" id="NMUH01001094">
    <property type="protein sequence ID" value="MQL88822.1"/>
    <property type="molecule type" value="Genomic_DNA"/>
</dbReference>
<dbReference type="InterPro" id="IPR036397">
    <property type="entry name" value="RNaseH_sf"/>
</dbReference>
<organism evidence="3 4">
    <name type="scientific">Colocasia esculenta</name>
    <name type="common">Wild taro</name>
    <name type="synonym">Arum esculentum</name>
    <dbReference type="NCBI Taxonomy" id="4460"/>
    <lineage>
        <taxon>Eukaryota</taxon>
        <taxon>Viridiplantae</taxon>
        <taxon>Streptophyta</taxon>
        <taxon>Embryophyta</taxon>
        <taxon>Tracheophyta</taxon>
        <taxon>Spermatophyta</taxon>
        <taxon>Magnoliopsida</taxon>
        <taxon>Liliopsida</taxon>
        <taxon>Araceae</taxon>
        <taxon>Aroideae</taxon>
        <taxon>Colocasieae</taxon>
        <taxon>Colocasia</taxon>
    </lineage>
</organism>
<dbReference type="InterPro" id="IPR053151">
    <property type="entry name" value="RNase_H-like"/>
</dbReference>
<feature type="domain" description="Reverse transcriptase zinc-binding" evidence="2">
    <location>
        <begin position="267"/>
        <end position="345"/>
    </location>
</feature>
<reference evidence="3" key="1">
    <citation type="submission" date="2017-07" db="EMBL/GenBank/DDBJ databases">
        <title>Taro Niue Genome Assembly and Annotation.</title>
        <authorList>
            <person name="Atibalentja N."/>
            <person name="Keating K."/>
            <person name="Fields C.J."/>
        </authorList>
    </citation>
    <scope>NUCLEOTIDE SEQUENCE</scope>
    <source>
        <strain evidence="3">Niue_2</strain>
        <tissue evidence="3">Leaf</tissue>
    </source>
</reference>
<dbReference type="GO" id="GO:0003676">
    <property type="term" value="F:nucleic acid binding"/>
    <property type="evidence" value="ECO:0007669"/>
    <property type="project" value="InterPro"/>
</dbReference>
<evidence type="ECO:0000259" key="2">
    <source>
        <dbReference type="Pfam" id="PF13966"/>
    </source>
</evidence>
<dbReference type="PANTHER" id="PTHR47723:SF19">
    <property type="entry name" value="POLYNUCLEOTIDYL TRANSFERASE, RIBONUCLEASE H-LIKE SUPERFAMILY PROTEIN"/>
    <property type="match status" value="1"/>
</dbReference>
<proteinExistence type="predicted"/>
<dbReference type="InterPro" id="IPR012337">
    <property type="entry name" value="RNaseH-like_sf"/>
</dbReference>
<dbReference type="Pfam" id="PF13456">
    <property type="entry name" value="RVT_3"/>
    <property type="match status" value="1"/>
</dbReference>
<dbReference type="AlphaFoldDB" id="A0A843URA7"/>
<accession>A0A843URA7</accession>
<dbReference type="PANTHER" id="PTHR47723">
    <property type="entry name" value="OS05G0353850 PROTEIN"/>
    <property type="match status" value="1"/>
</dbReference>